<dbReference type="GO" id="GO:1900753">
    <property type="term" value="P:doxorubicin transport"/>
    <property type="evidence" value="ECO:0007669"/>
    <property type="project" value="InterPro"/>
</dbReference>
<dbReference type="PANTHER" id="PTHR43582">
    <property type="entry name" value="LINEARMYCIN RESISTANCE ATP-BINDING PROTEIN LNRL"/>
    <property type="match status" value="1"/>
</dbReference>
<dbReference type="InterPro" id="IPR025302">
    <property type="entry name" value="DrrA1/2-like_C"/>
</dbReference>
<evidence type="ECO:0000256" key="2">
    <source>
        <dbReference type="ARBA" id="ARBA00022448"/>
    </source>
</evidence>
<dbReference type="Pfam" id="PF00005">
    <property type="entry name" value="ABC_tran"/>
    <property type="match status" value="1"/>
</dbReference>
<evidence type="ECO:0000313" key="11">
    <source>
        <dbReference type="Proteomes" id="UP000240322"/>
    </source>
</evidence>
<dbReference type="InterPro" id="IPR017871">
    <property type="entry name" value="ABC_transporter-like_CS"/>
</dbReference>
<evidence type="ECO:0000256" key="8">
    <source>
        <dbReference type="ARBA" id="ARBA00049985"/>
    </source>
</evidence>
<feature type="domain" description="ABC transporter" evidence="9">
    <location>
        <begin position="22"/>
        <end position="254"/>
    </location>
</feature>
<dbReference type="Pfam" id="PF13732">
    <property type="entry name" value="DrrA1-3_C"/>
    <property type="match status" value="1"/>
</dbReference>
<gene>
    <name evidence="10" type="ORF">B9Q03_03135</name>
</gene>
<name>A0A2R6AZM7_9ARCH</name>
<evidence type="ECO:0000313" key="10">
    <source>
        <dbReference type="EMBL" id="PSN91847.1"/>
    </source>
</evidence>
<reference evidence="10 11" key="1">
    <citation type="submission" date="2017-04" db="EMBL/GenBank/DDBJ databases">
        <title>Novel microbial lineages endemic to geothermal iron-oxide mats fill important gaps in the evolutionary history of Archaea.</title>
        <authorList>
            <person name="Jay Z.J."/>
            <person name="Beam J.P."/>
            <person name="Dlakic M."/>
            <person name="Rusch D.B."/>
            <person name="Kozubal M.A."/>
            <person name="Inskeep W.P."/>
        </authorList>
    </citation>
    <scope>NUCLEOTIDE SEQUENCE [LARGE SCALE GENOMIC DNA]</scope>
    <source>
        <strain evidence="10">OSP_D</strain>
    </source>
</reference>
<organism evidence="10 11">
    <name type="scientific">Candidatus Marsarchaeota G2 archaeon OSP_D</name>
    <dbReference type="NCBI Taxonomy" id="1978157"/>
    <lineage>
        <taxon>Archaea</taxon>
        <taxon>Candidatus Marsarchaeota</taxon>
        <taxon>Candidatus Marsarchaeota group 2</taxon>
    </lineage>
</organism>
<comment type="similarity">
    <text evidence="8">Belongs to the ABC transporter superfamily. Drug exporter-1 (DrugE1) (TC 3.A.1.105) family.</text>
</comment>
<keyword evidence="3" id="KW-1003">Cell membrane</keyword>
<accession>A0A2R6AZM7</accession>
<dbReference type="AlphaFoldDB" id="A0A2R6AZM7"/>
<proteinExistence type="inferred from homology"/>
<evidence type="ECO:0000256" key="1">
    <source>
        <dbReference type="ARBA" id="ARBA00004413"/>
    </source>
</evidence>
<dbReference type="PROSITE" id="PS00211">
    <property type="entry name" value="ABC_TRANSPORTER_1"/>
    <property type="match status" value="1"/>
</dbReference>
<dbReference type="Proteomes" id="UP000240322">
    <property type="component" value="Unassembled WGS sequence"/>
</dbReference>
<protein>
    <submittedName>
        <fullName evidence="10">ABC transporter ATP-binding protein</fullName>
    </submittedName>
</protein>
<keyword evidence="2" id="KW-0813">Transport</keyword>
<evidence type="ECO:0000256" key="6">
    <source>
        <dbReference type="ARBA" id="ARBA00022967"/>
    </source>
</evidence>
<comment type="subcellular location">
    <subcellularLocation>
        <location evidence="1">Cell membrane</location>
        <topology evidence="1">Peripheral membrane protein</topology>
        <orientation evidence="1">Cytoplasmic side</orientation>
    </subcellularLocation>
</comment>
<dbReference type="InterPro" id="IPR003593">
    <property type="entry name" value="AAA+_ATPase"/>
</dbReference>
<dbReference type="PANTHER" id="PTHR43582:SF2">
    <property type="entry name" value="LINEARMYCIN RESISTANCE ATP-BINDING PROTEIN LNRL"/>
    <property type="match status" value="1"/>
</dbReference>
<evidence type="ECO:0000256" key="4">
    <source>
        <dbReference type="ARBA" id="ARBA00022741"/>
    </source>
</evidence>
<evidence type="ECO:0000256" key="5">
    <source>
        <dbReference type="ARBA" id="ARBA00022840"/>
    </source>
</evidence>
<keyword evidence="6" id="KW-1278">Translocase</keyword>
<dbReference type="Gene3D" id="3.40.50.300">
    <property type="entry name" value="P-loop containing nucleotide triphosphate hydrolases"/>
    <property type="match status" value="1"/>
</dbReference>
<sequence length="352" mass="38853">MGVLRVSDGSDGRLNFDEKLIVDVRGLTKVYNGRVKAVDNISFGVREGEIFGFLGPNGAGKSTTIKILTTLLRPTSGTALVVGHDIIRQPNEVRRSVGVVHQEYTADEDLTGYENIILIADLYGIPREVSKKRAAELLKLVDLESAAGRKVSTYSGGMRRRLELACGLINNPRLLFLDEPTLGLDVQTRVAVWGYIRKLKEELDMTIFMTTHYLEEADSLCDRIAIIDRGKIVRVGSPEELKASIGGDVIEVEVDGSTGEDLTSVIAGVGNVSEVKRSGSTGYRIKAKMGEEVAPLVIELLRSRGYRVKRISLTKPSLDEVYLEYTGRSLREEEADRDQLFAQRATLRRARG</sequence>
<dbReference type="SMART" id="SM00382">
    <property type="entry name" value="AAA"/>
    <property type="match status" value="1"/>
</dbReference>
<dbReference type="InterPro" id="IPR027417">
    <property type="entry name" value="P-loop_NTPase"/>
</dbReference>
<keyword evidence="4" id="KW-0547">Nucleotide-binding</keyword>
<dbReference type="EMBL" id="NEXE01000016">
    <property type="protein sequence ID" value="PSN91847.1"/>
    <property type="molecule type" value="Genomic_DNA"/>
</dbReference>
<dbReference type="NCBIfam" id="TIGR01188">
    <property type="entry name" value="drrA"/>
    <property type="match status" value="1"/>
</dbReference>
<dbReference type="GO" id="GO:0043215">
    <property type="term" value="P:daunorubicin transport"/>
    <property type="evidence" value="ECO:0007669"/>
    <property type="project" value="InterPro"/>
</dbReference>
<dbReference type="GO" id="GO:0005886">
    <property type="term" value="C:plasma membrane"/>
    <property type="evidence" value="ECO:0007669"/>
    <property type="project" value="UniProtKB-SubCell"/>
</dbReference>
<dbReference type="FunFam" id="3.40.50.300:FF:000589">
    <property type="entry name" value="ABC transporter, ATP-binding subunit"/>
    <property type="match status" value="1"/>
</dbReference>
<comment type="caution">
    <text evidence="10">The sequence shown here is derived from an EMBL/GenBank/DDBJ whole genome shotgun (WGS) entry which is preliminary data.</text>
</comment>
<evidence type="ECO:0000256" key="7">
    <source>
        <dbReference type="ARBA" id="ARBA00023136"/>
    </source>
</evidence>
<dbReference type="GO" id="GO:0005524">
    <property type="term" value="F:ATP binding"/>
    <property type="evidence" value="ECO:0007669"/>
    <property type="project" value="UniProtKB-KW"/>
</dbReference>
<evidence type="ECO:0000259" key="9">
    <source>
        <dbReference type="PROSITE" id="PS50893"/>
    </source>
</evidence>
<evidence type="ECO:0000256" key="3">
    <source>
        <dbReference type="ARBA" id="ARBA00022475"/>
    </source>
</evidence>
<dbReference type="InterPro" id="IPR005894">
    <property type="entry name" value="DrrA"/>
</dbReference>
<keyword evidence="5 10" id="KW-0067">ATP-binding</keyword>
<dbReference type="GO" id="GO:0016887">
    <property type="term" value="F:ATP hydrolysis activity"/>
    <property type="evidence" value="ECO:0007669"/>
    <property type="project" value="InterPro"/>
</dbReference>
<dbReference type="SUPFAM" id="SSF52540">
    <property type="entry name" value="P-loop containing nucleoside triphosphate hydrolases"/>
    <property type="match status" value="1"/>
</dbReference>
<dbReference type="PROSITE" id="PS50893">
    <property type="entry name" value="ABC_TRANSPORTER_2"/>
    <property type="match status" value="1"/>
</dbReference>
<keyword evidence="7" id="KW-0472">Membrane</keyword>
<dbReference type="InterPro" id="IPR003439">
    <property type="entry name" value="ABC_transporter-like_ATP-bd"/>
</dbReference>